<dbReference type="AlphaFoldDB" id="A0A565BYA9"/>
<name>A0A565BYA9_9BRAS</name>
<proteinExistence type="predicted"/>
<dbReference type="InterPro" id="IPR004158">
    <property type="entry name" value="DUF247_pln"/>
</dbReference>
<evidence type="ECO:0000256" key="1">
    <source>
        <dbReference type="SAM" id="MobiDB-lite"/>
    </source>
</evidence>
<keyword evidence="4" id="KW-1185">Reference proteome</keyword>
<accession>A0A565BYA9</accession>
<protein>
    <submittedName>
        <fullName evidence="3">Uncharacterized protein</fullName>
    </submittedName>
</protein>
<keyword evidence="2" id="KW-1133">Transmembrane helix</keyword>
<evidence type="ECO:0000256" key="2">
    <source>
        <dbReference type="SAM" id="Phobius"/>
    </source>
</evidence>
<dbReference type="OrthoDB" id="591587at2759"/>
<dbReference type="EMBL" id="CABITT030000005">
    <property type="protein sequence ID" value="VVB06385.1"/>
    <property type="molecule type" value="Genomic_DNA"/>
</dbReference>
<feature type="region of interest" description="Disordered" evidence="1">
    <location>
        <begin position="1"/>
        <end position="26"/>
    </location>
</feature>
<keyword evidence="2" id="KW-0812">Transmembrane</keyword>
<organism evidence="3 4">
    <name type="scientific">Arabis nemorensis</name>
    <dbReference type="NCBI Taxonomy" id="586526"/>
    <lineage>
        <taxon>Eukaryota</taxon>
        <taxon>Viridiplantae</taxon>
        <taxon>Streptophyta</taxon>
        <taxon>Embryophyta</taxon>
        <taxon>Tracheophyta</taxon>
        <taxon>Spermatophyta</taxon>
        <taxon>Magnoliopsida</taxon>
        <taxon>eudicotyledons</taxon>
        <taxon>Gunneridae</taxon>
        <taxon>Pentapetalae</taxon>
        <taxon>rosids</taxon>
        <taxon>malvids</taxon>
        <taxon>Brassicales</taxon>
        <taxon>Brassicaceae</taxon>
        <taxon>Arabideae</taxon>
        <taxon>Arabis</taxon>
    </lineage>
</organism>
<dbReference type="PANTHER" id="PTHR31170">
    <property type="entry name" value="BNAC04G53230D PROTEIN"/>
    <property type="match status" value="1"/>
</dbReference>
<dbReference type="PANTHER" id="PTHR31170:SF9">
    <property type="entry name" value="PROTEIN, PUTATIVE (DUF247)-RELATED"/>
    <property type="match status" value="1"/>
</dbReference>
<keyword evidence="2" id="KW-0472">Membrane</keyword>
<feature type="transmembrane region" description="Helical" evidence="2">
    <location>
        <begin position="445"/>
        <end position="466"/>
    </location>
</feature>
<reference evidence="3" key="1">
    <citation type="submission" date="2019-07" db="EMBL/GenBank/DDBJ databases">
        <authorList>
            <person name="Dittberner H."/>
        </authorList>
    </citation>
    <scope>NUCLEOTIDE SEQUENCE [LARGE SCALE GENOMIC DNA]</scope>
</reference>
<evidence type="ECO:0000313" key="4">
    <source>
        <dbReference type="Proteomes" id="UP000489600"/>
    </source>
</evidence>
<feature type="compositionally biased region" description="Polar residues" evidence="1">
    <location>
        <begin position="1"/>
        <end position="24"/>
    </location>
</feature>
<comment type="caution">
    <text evidence="3">The sequence shown here is derived from an EMBL/GenBank/DDBJ whole genome shotgun (WGS) entry which is preliminary data.</text>
</comment>
<gene>
    <name evidence="3" type="ORF">ANE_LOCUS16829</name>
</gene>
<dbReference type="Pfam" id="PF03140">
    <property type="entry name" value="DUF247"/>
    <property type="match status" value="1"/>
</dbReference>
<dbReference type="Proteomes" id="UP000489600">
    <property type="component" value="Unassembled WGS sequence"/>
</dbReference>
<sequence>MDSSTLPILSQASESAERNGSSDPETMKQMVVLERDKIQELKKTVPGMWRLPTNPDLCCIYRVPNCIREVNPKAYTPQLAVIGPLHHCLKSQAPKALGDVANTKSMGYINVEEHKKTYLAAFAQRVQGRKTIDEFRRIIEEDEAIIRASYSESTAWIKSPEFVEMILHDSVFIIEIMLRYSIIGPQRTGDPLMDEPCLENTVKRDLMLLENQLPYFILEKLFDPIVPLLRRDETLRTLVISHFGLRKSNLKNNTKFRHFTDLYRSVRVDKFQKYDREVNYTFHMHNADKLYSKGVNFEVVKEEEEFFEEFSSVEVKFEHGCLKIPCFLADDEVEITLRNIMALEQCHYPFNAYVCSYVVFLDFLVDNDKDVDLLVEKGIIKHWNGHQGLVTKMINKLCVGVVDHGSYYSDLVKSVNDRYKHPFYNSFGVLRRVYFSNMWKGTATIAAICILLLTLTQTVTSLIELLQKKKK</sequence>
<evidence type="ECO:0000313" key="3">
    <source>
        <dbReference type="EMBL" id="VVB06385.1"/>
    </source>
</evidence>